<dbReference type="PROSITE" id="PS00216">
    <property type="entry name" value="SUGAR_TRANSPORT_1"/>
    <property type="match status" value="1"/>
</dbReference>
<dbReference type="InterPro" id="IPR005829">
    <property type="entry name" value="Sugar_transporter_CS"/>
</dbReference>
<dbReference type="Pfam" id="PF07690">
    <property type="entry name" value="MFS_1"/>
    <property type="match status" value="1"/>
</dbReference>
<protein>
    <submittedName>
        <fullName evidence="7">MFS transporter</fullName>
    </submittedName>
</protein>
<evidence type="ECO:0000256" key="4">
    <source>
        <dbReference type="ARBA" id="ARBA00023136"/>
    </source>
</evidence>
<dbReference type="Gene3D" id="1.20.1720.10">
    <property type="entry name" value="Multidrug resistance protein D"/>
    <property type="match status" value="1"/>
</dbReference>
<name>A0ABV5YY07_9ACTN</name>
<feature type="transmembrane region" description="Helical" evidence="5">
    <location>
        <begin position="97"/>
        <end position="119"/>
    </location>
</feature>
<dbReference type="InterPro" id="IPR011701">
    <property type="entry name" value="MFS"/>
</dbReference>
<feature type="domain" description="Major facilitator superfamily (MFS) profile" evidence="6">
    <location>
        <begin position="6"/>
        <end position="122"/>
    </location>
</feature>
<evidence type="ECO:0000256" key="5">
    <source>
        <dbReference type="SAM" id="Phobius"/>
    </source>
</evidence>
<gene>
    <name evidence="7" type="ORF">ACFFNX_48185</name>
</gene>
<feature type="non-terminal residue" evidence="7">
    <location>
        <position position="122"/>
    </location>
</feature>
<keyword evidence="3 5" id="KW-1133">Transmembrane helix</keyword>
<evidence type="ECO:0000256" key="1">
    <source>
        <dbReference type="ARBA" id="ARBA00004651"/>
    </source>
</evidence>
<keyword evidence="4 5" id="KW-0472">Membrane</keyword>
<reference evidence="7 8" key="1">
    <citation type="submission" date="2024-09" db="EMBL/GenBank/DDBJ databases">
        <authorList>
            <person name="Sun Q."/>
            <person name="Mori K."/>
        </authorList>
    </citation>
    <scope>NUCLEOTIDE SEQUENCE [LARGE SCALE GENOMIC DNA]</scope>
    <source>
        <strain evidence="7 8">TBRC 0563</strain>
    </source>
</reference>
<feature type="transmembrane region" description="Helical" evidence="5">
    <location>
        <begin position="72"/>
        <end position="91"/>
    </location>
</feature>
<proteinExistence type="predicted"/>
<comment type="subcellular location">
    <subcellularLocation>
        <location evidence="1">Cell membrane</location>
        <topology evidence="1">Multi-pass membrane protein</topology>
    </subcellularLocation>
</comment>
<evidence type="ECO:0000256" key="2">
    <source>
        <dbReference type="ARBA" id="ARBA00022692"/>
    </source>
</evidence>
<dbReference type="SUPFAM" id="SSF103473">
    <property type="entry name" value="MFS general substrate transporter"/>
    <property type="match status" value="1"/>
</dbReference>
<evidence type="ECO:0000313" key="8">
    <source>
        <dbReference type="Proteomes" id="UP001589627"/>
    </source>
</evidence>
<evidence type="ECO:0000259" key="6">
    <source>
        <dbReference type="PROSITE" id="PS50850"/>
    </source>
</evidence>
<keyword evidence="2 5" id="KW-0812">Transmembrane</keyword>
<comment type="caution">
    <text evidence="7">The sequence shown here is derived from an EMBL/GenBank/DDBJ whole genome shotgun (WGS) entry which is preliminary data.</text>
</comment>
<feature type="transmembrane region" description="Helical" evidence="5">
    <location>
        <begin position="7"/>
        <end position="28"/>
    </location>
</feature>
<dbReference type="PANTHER" id="PTHR42718:SF49">
    <property type="entry name" value="EXPORT PROTEIN"/>
    <property type="match status" value="1"/>
</dbReference>
<accession>A0ABV5YY07</accession>
<dbReference type="InterPro" id="IPR020846">
    <property type="entry name" value="MFS_dom"/>
</dbReference>
<keyword evidence="8" id="KW-1185">Reference proteome</keyword>
<dbReference type="PANTHER" id="PTHR42718">
    <property type="entry name" value="MAJOR FACILITATOR SUPERFAMILY MULTIDRUG TRANSPORTER MFSC"/>
    <property type="match status" value="1"/>
</dbReference>
<sequence length="122" mass="12677">MRKWLPLVAICLGAFMLLVDVTIVTVALPRMARSLQASFSGLQWVLDVYALSLAALLLGAGALADLLGRRRVYVAGLVLFAVASLACGLAPNAPTLIAARCLQGIGGAAMFTTTLALLASTY</sequence>
<dbReference type="EMBL" id="JBHLZP010000866">
    <property type="protein sequence ID" value="MFB9839954.1"/>
    <property type="molecule type" value="Genomic_DNA"/>
</dbReference>
<organism evidence="7 8">
    <name type="scientific">Actinoallomurus acaciae</name>
    <dbReference type="NCBI Taxonomy" id="502577"/>
    <lineage>
        <taxon>Bacteria</taxon>
        <taxon>Bacillati</taxon>
        <taxon>Actinomycetota</taxon>
        <taxon>Actinomycetes</taxon>
        <taxon>Streptosporangiales</taxon>
        <taxon>Thermomonosporaceae</taxon>
        <taxon>Actinoallomurus</taxon>
    </lineage>
</organism>
<feature type="transmembrane region" description="Helical" evidence="5">
    <location>
        <begin position="48"/>
        <end position="67"/>
    </location>
</feature>
<dbReference type="InterPro" id="IPR036259">
    <property type="entry name" value="MFS_trans_sf"/>
</dbReference>
<evidence type="ECO:0000256" key="3">
    <source>
        <dbReference type="ARBA" id="ARBA00022989"/>
    </source>
</evidence>
<evidence type="ECO:0000313" key="7">
    <source>
        <dbReference type="EMBL" id="MFB9839954.1"/>
    </source>
</evidence>
<dbReference type="PROSITE" id="PS50850">
    <property type="entry name" value="MFS"/>
    <property type="match status" value="1"/>
</dbReference>
<dbReference type="RefSeq" id="WP_378213153.1">
    <property type="nucleotide sequence ID" value="NZ_JBHLZP010000866.1"/>
</dbReference>
<dbReference type="Proteomes" id="UP001589627">
    <property type="component" value="Unassembled WGS sequence"/>
</dbReference>